<evidence type="ECO:0000256" key="1">
    <source>
        <dbReference type="SAM" id="SignalP"/>
    </source>
</evidence>
<organism evidence="2 3">
    <name type="scientific">Pendulispora brunnea</name>
    <dbReference type="NCBI Taxonomy" id="2905690"/>
    <lineage>
        <taxon>Bacteria</taxon>
        <taxon>Pseudomonadati</taxon>
        <taxon>Myxococcota</taxon>
        <taxon>Myxococcia</taxon>
        <taxon>Myxococcales</taxon>
        <taxon>Sorangiineae</taxon>
        <taxon>Pendulisporaceae</taxon>
        <taxon>Pendulispora</taxon>
    </lineage>
</organism>
<dbReference type="RefSeq" id="WP_394850392.1">
    <property type="nucleotide sequence ID" value="NZ_CP089982.1"/>
</dbReference>
<evidence type="ECO:0000313" key="3">
    <source>
        <dbReference type="Proteomes" id="UP001379533"/>
    </source>
</evidence>
<dbReference type="SUPFAM" id="SSF49464">
    <property type="entry name" value="Carboxypeptidase regulatory domain-like"/>
    <property type="match status" value="1"/>
</dbReference>
<name>A0ABZ2KM57_9BACT</name>
<feature type="chain" id="PRO_5045742171" evidence="1">
    <location>
        <begin position="20"/>
        <end position="629"/>
    </location>
</feature>
<gene>
    <name evidence="2" type="ORF">LZC95_23405</name>
</gene>
<feature type="signal peptide" evidence="1">
    <location>
        <begin position="1"/>
        <end position="19"/>
    </location>
</feature>
<dbReference type="InterPro" id="IPR008969">
    <property type="entry name" value="CarboxyPept-like_regulatory"/>
</dbReference>
<dbReference type="EMBL" id="CP089982">
    <property type="protein sequence ID" value="WXA99750.1"/>
    <property type="molecule type" value="Genomic_DNA"/>
</dbReference>
<sequence>MKPRIFGRFLAGMALLLVAAHCRELPFESSLAPRNDCSSHPCAGYQQDGVPVCDRIGGFCKLNSTLEFTLLISTPAGSPAYSVPATAVMRSKDLSQLVLPQTCPEGETCVFVPSLVSALGWYMFDPAAQDTLGRNLGNPRFNTTIPQHTTWYPLAYEKPSTPPKDPTDTPLSTDFGIPALPLFAPMLVPIPPEALRGNAPGPGPFGSPSIGWSVSLPAGRYLRVISPDPPFDQAFPPHEQVLDFTASEFQEVKLTSNELDTDSRTYQIFPDPSGPPRDLTGWTAVLQNSVRHRNISPTATLHAGTNEVTLFTVGHPSLQSVPVELVIAPPRTVLGVPSLISQAVPVIPKPQAYPYVPPPANVTGQVMGPDGVPARATMVFRSVDQTGALVARPSNRLLRYATTIQTDPSGTFQVPLPLGQYDVAIFPEPPAPEAPPLALWVGQTKVDASGPIMFPLVRQTEVKGTVVLADGTAVAEAEVEAQAAVSPAKPGPFAQAMRAARTTTDATGGFSLQLDPGDYDIVVRPRDGTRFPWVVSTSHKIANTPVTLDRFVVPAPIAVSVTLVSRARSIQPEEVVRGALVRAFAVPKCPQGQSCGNRAVEIGQAVTDANGKLELFLTEPRSVSVKPPN</sequence>
<dbReference type="Gene3D" id="2.60.40.1120">
    <property type="entry name" value="Carboxypeptidase-like, regulatory domain"/>
    <property type="match status" value="1"/>
</dbReference>
<dbReference type="Proteomes" id="UP001379533">
    <property type="component" value="Chromosome"/>
</dbReference>
<protein>
    <submittedName>
        <fullName evidence="2">Carboxypeptidase regulatory-like domain-containing protein</fullName>
    </submittedName>
</protein>
<evidence type="ECO:0000313" key="2">
    <source>
        <dbReference type="EMBL" id="WXA99750.1"/>
    </source>
</evidence>
<reference evidence="2 3" key="1">
    <citation type="submission" date="2021-12" db="EMBL/GenBank/DDBJ databases">
        <title>Discovery of the Pendulisporaceae a myxobacterial family with distinct sporulation behavior and unique specialized metabolism.</title>
        <authorList>
            <person name="Garcia R."/>
            <person name="Popoff A."/>
            <person name="Bader C.D."/>
            <person name="Loehr J."/>
            <person name="Walesch S."/>
            <person name="Walt C."/>
            <person name="Boldt J."/>
            <person name="Bunk B."/>
            <person name="Haeckl F.J.F.P.J."/>
            <person name="Gunesch A.P."/>
            <person name="Birkelbach J."/>
            <person name="Nuebel U."/>
            <person name="Pietschmann T."/>
            <person name="Bach T."/>
            <person name="Mueller R."/>
        </authorList>
    </citation>
    <scope>NUCLEOTIDE SEQUENCE [LARGE SCALE GENOMIC DNA]</scope>
    <source>
        <strain evidence="2 3">MSr12523</strain>
    </source>
</reference>
<keyword evidence="1" id="KW-0732">Signal</keyword>
<proteinExistence type="predicted"/>
<keyword evidence="3" id="KW-1185">Reference proteome</keyword>
<accession>A0ABZ2KM57</accession>